<dbReference type="EC" id="2.4.1.21" evidence="5"/>
<evidence type="ECO:0000259" key="4">
    <source>
        <dbReference type="Pfam" id="PF13439"/>
    </source>
</evidence>
<dbReference type="Pfam" id="PF13439">
    <property type="entry name" value="Glyco_transf_4"/>
    <property type="match status" value="1"/>
</dbReference>
<keyword evidence="2 5" id="KW-0808">Transferase</keyword>
<dbReference type="NCBIfam" id="TIGR02149">
    <property type="entry name" value="glgA_Coryne"/>
    <property type="match status" value="1"/>
</dbReference>
<evidence type="ECO:0000256" key="3">
    <source>
        <dbReference type="SAM" id="MobiDB-lite"/>
    </source>
</evidence>
<gene>
    <name evidence="5" type="primary">glgA</name>
    <name evidence="5" type="ORF">WDZ17_12085</name>
</gene>
<dbReference type="SUPFAM" id="SSF53756">
    <property type="entry name" value="UDP-Glycosyltransferase/glycogen phosphorylase"/>
    <property type="match status" value="1"/>
</dbReference>
<proteinExistence type="predicted"/>
<feature type="compositionally biased region" description="Low complexity" evidence="3">
    <location>
        <begin position="1"/>
        <end position="13"/>
    </location>
</feature>
<evidence type="ECO:0000313" key="6">
    <source>
        <dbReference type="Proteomes" id="UP001387100"/>
    </source>
</evidence>
<accession>A0ABU8RLS7</accession>
<sequence length="441" mass="46350">MASAAHPTAATPGTGPGTEPGGRTPPLAAPRDGRGGDDDLRVDLLTREYPPEVYGGAGVHVAELARALRPLADVRVQCFGAPRDEPGVTAHPEPETLAGANAALRTLGVDLGMVAATEGTDLVHSHTWYANVAGVLAGQLHDVPHVVTAHSLEPLRPWKAEQLAGGYALSSWAERQAMTTADAVVAVSAGMRADILRCYPDVDPERVHVVHNGIDSGEWQRDDSPEAREHVRSLGVDPERPSVVFVGRITRQKGLPHLLRAAGDLPPEVQLVLCAGAPDTPEIAAEVDGLVAELAARRSGVVRVDRMLPRAELCQVLSAATVFVCPSVYEPLGIVNLEAMACGTAVVGTATGGIPEVVDDGRTGWLVPIDQVQDGTGAPTDPERFAADLARVLTEATSDVAEARRRGAAGRERAVAEFSWDAIGERTLEVYRAALAARRAG</sequence>
<keyword evidence="6" id="KW-1185">Reference proteome</keyword>
<evidence type="ECO:0000256" key="1">
    <source>
        <dbReference type="ARBA" id="ARBA00022676"/>
    </source>
</evidence>
<feature type="domain" description="Glycosyltransferase subfamily 4-like N-terminal" evidence="4">
    <location>
        <begin position="54"/>
        <end position="216"/>
    </location>
</feature>
<dbReference type="InterPro" id="IPR011875">
    <property type="entry name" value="M1P_synthase"/>
</dbReference>
<dbReference type="Gene3D" id="3.40.50.2000">
    <property type="entry name" value="Glycogen Phosphorylase B"/>
    <property type="match status" value="2"/>
</dbReference>
<comment type="caution">
    <text evidence="5">The sequence shown here is derived from an EMBL/GenBank/DDBJ whole genome shotgun (WGS) entry which is preliminary data.</text>
</comment>
<dbReference type="Pfam" id="PF13692">
    <property type="entry name" value="Glyco_trans_1_4"/>
    <property type="match status" value="1"/>
</dbReference>
<dbReference type="PANTHER" id="PTHR45947">
    <property type="entry name" value="SULFOQUINOVOSYL TRANSFERASE SQD2"/>
    <property type="match status" value="1"/>
</dbReference>
<dbReference type="PANTHER" id="PTHR45947:SF3">
    <property type="entry name" value="SULFOQUINOVOSYL TRANSFERASE SQD2"/>
    <property type="match status" value="1"/>
</dbReference>
<dbReference type="EMBL" id="JBBIAA010000015">
    <property type="protein sequence ID" value="MEJ5946031.1"/>
    <property type="molecule type" value="Genomic_DNA"/>
</dbReference>
<feature type="compositionally biased region" description="Basic and acidic residues" evidence="3">
    <location>
        <begin position="31"/>
        <end position="40"/>
    </location>
</feature>
<dbReference type="Proteomes" id="UP001387100">
    <property type="component" value="Unassembled WGS sequence"/>
</dbReference>
<dbReference type="InterPro" id="IPR050194">
    <property type="entry name" value="Glycosyltransferase_grp1"/>
</dbReference>
<keyword evidence="1 5" id="KW-0328">Glycosyltransferase</keyword>
<organism evidence="5 6">
    <name type="scientific">Pseudokineococcus basanitobsidens</name>
    <dbReference type="NCBI Taxonomy" id="1926649"/>
    <lineage>
        <taxon>Bacteria</taxon>
        <taxon>Bacillati</taxon>
        <taxon>Actinomycetota</taxon>
        <taxon>Actinomycetes</taxon>
        <taxon>Kineosporiales</taxon>
        <taxon>Kineosporiaceae</taxon>
        <taxon>Pseudokineococcus</taxon>
    </lineage>
</organism>
<feature type="region of interest" description="Disordered" evidence="3">
    <location>
        <begin position="1"/>
        <end position="40"/>
    </location>
</feature>
<evidence type="ECO:0000313" key="5">
    <source>
        <dbReference type="EMBL" id="MEJ5946031.1"/>
    </source>
</evidence>
<name>A0ABU8RLS7_9ACTN</name>
<dbReference type="GO" id="GO:0009011">
    <property type="term" value="F:alpha-1,4-glucan glucosyltransferase (ADP-glucose donor) activity"/>
    <property type="evidence" value="ECO:0007669"/>
    <property type="project" value="UniProtKB-EC"/>
</dbReference>
<reference evidence="5 6" key="1">
    <citation type="journal article" date="2017" name="Int. J. Syst. Evol. Microbiol.">
        <title>Pseudokineococcus basanitobsidens sp. nov., isolated from volcanic rock.</title>
        <authorList>
            <person name="Lee D.W."/>
            <person name="Park M.Y."/>
            <person name="Kim J.J."/>
            <person name="Kim B.S."/>
        </authorList>
    </citation>
    <scope>NUCLEOTIDE SEQUENCE [LARGE SCALE GENOMIC DNA]</scope>
    <source>
        <strain evidence="5 6">DSM 103726</strain>
    </source>
</reference>
<dbReference type="InterPro" id="IPR028098">
    <property type="entry name" value="Glyco_trans_4-like_N"/>
</dbReference>
<evidence type="ECO:0000256" key="2">
    <source>
        <dbReference type="ARBA" id="ARBA00022679"/>
    </source>
</evidence>
<dbReference type="CDD" id="cd03801">
    <property type="entry name" value="GT4_PimA-like"/>
    <property type="match status" value="1"/>
</dbReference>
<protein>
    <submittedName>
        <fullName evidence="5">Glycogen synthase</fullName>
        <ecNumber evidence="5">2.4.1.21</ecNumber>
    </submittedName>
</protein>